<keyword evidence="3 4" id="KW-0732">Signal</keyword>
<evidence type="ECO:0000256" key="3">
    <source>
        <dbReference type="ARBA" id="ARBA00022729"/>
    </source>
</evidence>
<evidence type="ECO:0000313" key="6">
    <source>
        <dbReference type="EMBL" id="MFC0050798.1"/>
    </source>
</evidence>
<comment type="similarity">
    <text evidence="2">Belongs to the bacterial solute-binding protein 2 family.</text>
</comment>
<evidence type="ECO:0000256" key="1">
    <source>
        <dbReference type="ARBA" id="ARBA00004196"/>
    </source>
</evidence>
<evidence type="ECO:0000313" key="7">
    <source>
        <dbReference type="Proteomes" id="UP001589813"/>
    </source>
</evidence>
<dbReference type="PANTHER" id="PTHR46847">
    <property type="entry name" value="D-ALLOSE-BINDING PERIPLASMIC PROTEIN-RELATED"/>
    <property type="match status" value="1"/>
</dbReference>
<dbReference type="Gene3D" id="3.40.50.2300">
    <property type="match status" value="2"/>
</dbReference>
<feature type="domain" description="Periplasmic binding protein" evidence="5">
    <location>
        <begin position="22"/>
        <end position="274"/>
    </location>
</feature>
<evidence type="ECO:0000256" key="4">
    <source>
        <dbReference type="SAM" id="SignalP"/>
    </source>
</evidence>
<feature type="chain" id="PRO_5046712160" evidence="4">
    <location>
        <begin position="17"/>
        <end position="354"/>
    </location>
</feature>
<sequence length="354" mass="40024">MRWLLLACLWPFFASARPSVLFVNPSWEADPFFMQVEAVARVAAKQLDFDLTIINGDANRLLQQQKLTEYLQKHQPDYAIVQPYTGAGVQVMQLLAKYPTKIVTLEHMWLPEEAPSVGRPGEIYPNWLAELYYDNAIASEQMTVALQQACPDADQLIGINGMNNLETEQRAEGVFHAMRQRQGVVHQIVNGKWDRETAASQTTQLLRRYPQSRLIWAASDWMALGALDSLKPVAAGTYCIGGFDWIPEAQKAIAAGQMQASIGGHFTMAAFAMVLIYDHQHGNLPQPMPDVPLLQLDVLTQHNLAAYQPLLRPGQWQSIDFRRFSRTNNPNQQQYDFSVHSALKQLQPRNQPKQ</sequence>
<accession>A0ABV6BMS5</accession>
<name>A0ABV6BMS5_9GAMM</name>
<feature type="signal peptide" evidence="4">
    <location>
        <begin position="1"/>
        <end position="16"/>
    </location>
</feature>
<comment type="subcellular location">
    <subcellularLocation>
        <location evidence="1">Cell envelope</location>
    </subcellularLocation>
</comment>
<dbReference type="Pfam" id="PF13407">
    <property type="entry name" value="Peripla_BP_4"/>
    <property type="match status" value="1"/>
</dbReference>
<dbReference type="PANTHER" id="PTHR46847:SF2">
    <property type="entry name" value="ABC TRANSPORTER SUGAR-BINDING PROTEIN"/>
    <property type="match status" value="1"/>
</dbReference>
<dbReference type="SUPFAM" id="SSF53822">
    <property type="entry name" value="Periplasmic binding protein-like I"/>
    <property type="match status" value="1"/>
</dbReference>
<dbReference type="Proteomes" id="UP001589813">
    <property type="component" value="Unassembled WGS sequence"/>
</dbReference>
<protein>
    <submittedName>
        <fullName evidence="6">ABC transporter substrate-binding protein</fullName>
    </submittedName>
</protein>
<evidence type="ECO:0000259" key="5">
    <source>
        <dbReference type="Pfam" id="PF13407"/>
    </source>
</evidence>
<dbReference type="CDD" id="cd06324">
    <property type="entry name" value="PBP1_ABC_sugar_binding-like"/>
    <property type="match status" value="1"/>
</dbReference>
<dbReference type="RefSeq" id="WP_377249086.1">
    <property type="nucleotide sequence ID" value="NZ_JBHLXP010000011.1"/>
</dbReference>
<organism evidence="6 7">
    <name type="scientific">Rheinheimera tilapiae</name>
    <dbReference type="NCBI Taxonomy" id="875043"/>
    <lineage>
        <taxon>Bacteria</taxon>
        <taxon>Pseudomonadati</taxon>
        <taxon>Pseudomonadota</taxon>
        <taxon>Gammaproteobacteria</taxon>
        <taxon>Chromatiales</taxon>
        <taxon>Chromatiaceae</taxon>
        <taxon>Rheinheimera</taxon>
    </lineage>
</organism>
<proteinExistence type="inferred from homology"/>
<gene>
    <name evidence="6" type="ORF">ACFFJP_21150</name>
</gene>
<dbReference type="EMBL" id="JBHLXP010000011">
    <property type="protein sequence ID" value="MFC0050798.1"/>
    <property type="molecule type" value="Genomic_DNA"/>
</dbReference>
<keyword evidence="7" id="KW-1185">Reference proteome</keyword>
<evidence type="ECO:0000256" key="2">
    <source>
        <dbReference type="ARBA" id="ARBA00007639"/>
    </source>
</evidence>
<dbReference type="InterPro" id="IPR025997">
    <property type="entry name" value="SBP_2_dom"/>
</dbReference>
<dbReference type="InterPro" id="IPR028082">
    <property type="entry name" value="Peripla_BP_I"/>
</dbReference>
<comment type="caution">
    <text evidence="6">The sequence shown here is derived from an EMBL/GenBank/DDBJ whole genome shotgun (WGS) entry which is preliminary data.</text>
</comment>
<reference evidence="6 7" key="1">
    <citation type="submission" date="2024-09" db="EMBL/GenBank/DDBJ databases">
        <authorList>
            <person name="Sun Q."/>
            <person name="Mori K."/>
        </authorList>
    </citation>
    <scope>NUCLEOTIDE SEQUENCE [LARGE SCALE GENOMIC DNA]</scope>
    <source>
        <strain evidence="6 7">KCTC 23315</strain>
    </source>
</reference>